<dbReference type="GO" id="GO:0005886">
    <property type="term" value="C:plasma membrane"/>
    <property type="evidence" value="ECO:0007669"/>
    <property type="project" value="UniProtKB-SubCell"/>
</dbReference>
<comment type="catalytic activity">
    <reaction evidence="17">
        <text>alpha-ribazole + adenosylcob(III)inamide-GDP = adenosylcob(III)alamin + GMP + H(+)</text>
        <dbReference type="Rhea" id="RHEA:16049"/>
        <dbReference type="ChEBI" id="CHEBI:10329"/>
        <dbReference type="ChEBI" id="CHEBI:15378"/>
        <dbReference type="ChEBI" id="CHEBI:18408"/>
        <dbReference type="ChEBI" id="CHEBI:58115"/>
        <dbReference type="ChEBI" id="CHEBI:60487"/>
        <dbReference type="EC" id="2.7.8.26"/>
    </reaction>
</comment>
<feature type="transmembrane region" description="Helical" evidence="19">
    <location>
        <begin position="31"/>
        <end position="48"/>
    </location>
</feature>
<keyword evidence="10 19" id="KW-0812">Transmembrane</keyword>
<comment type="similarity">
    <text evidence="4">Belongs to the CobS family.</text>
</comment>
<dbReference type="Pfam" id="PF02654">
    <property type="entry name" value="CobS"/>
    <property type="match status" value="1"/>
</dbReference>
<sequence>MKKFFSALGFLTALSVPRKYESEPSDLSESVNYFMVVGGFIGIALVIIDWTLLSFAPVWVSAAIVVILMSAVSGALHMDGLADSADAFFSGADKERALEIMKDSACGPMGALSIISIFTLKVASLASISADIRWMALLSAPLAGRCAMVAALSVMPYVRNSDGLGTAFDPGQNPARAWWAFLVALGVCLLTFGFPGFWVALGTATAAALFMVYCDKKLGGMTGDTYGALCEICETASLVIASAVLMKGM</sequence>
<evidence type="ECO:0000256" key="3">
    <source>
        <dbReference type="ARBA" id="ARBA00004663"/>
    </source>
</evidence>
<feature type="transmembrane region" description="Helical" evidence="19">
    <location>
        <begin position="109"/>
        <end position="128"/>
    </location>
</feature>
<evidence type="ECO:0000256" key="9">
    <source>
        <dbReference type="ARBA" id="ARBA00022679"/>
    </source>
</evidence>
<keyword evidence="12 19" id="KW-1133">Transmembrane helix</keyword>
<reference evidence="20" key="1">
    <citation type="submission" date="2018-06" db="EMBL/GenBank/DDBJ databases">
        <authorList>
            <person name="Zhirakovskaya E."/>
        </authorList>
    </citation>
    <scope>NUCLEOTIDE SEQUENCE</scope>
</reference>
<dbReference type="InterPro" id="IPR003805">
    <property type="entry name" value="CobS"/>
</dbReference>
<evidence type="ECO:0000256" key="11">
    <source>
        <dbReference type="ARBA" id="ARBA00022842"/>
    </source>
</evidence>
<keyword evidence="11" id="KW-0460">Magnesium</keyword>
<dbReference type="GO" id="GO:0009236">
    <property type="term" value="P:cobalamin biosynthetic process"/>
    <property type="evidence" value="ECO:0007669"/>
    <property type="project" value="UniProtKB-UniPathway"/>
</dbReference>
<dbReference type="NCBIfam" id="TIGR00317">
    <property type="entry name" value="cobS"/>
    <property type="match status" value="1"/>
</dbReference>
<evidence type="ECO:0000256" key="14">
    <source>
        <dbReference type="ARBA" id="ARBA00025228"/>
    </source>
</evidence>
<keyword evidence="7" id="KW-1003">Cell membrane</keyword>
<protein>
    <recommendedName>
        <fullName evidence="6">Adenosylcobinamide-GDP ribazoletransferase</fullName>
        <ecNumber evidence="5">2.7.8.26</ecNumber>
    </recommendedName>
    <alternativeName>
        <fullName evidence="16">Cobalamin synthase</fullName>
    </alternativeName>
    <alternativeName>
        <fullName evidence="15">Cobalamin-5'-phosphate synthase</fullName>
    </alternativeName>
</protein>
<dbReference type="HAMAP" id="MF_00719">
    <property type="entry name" value="CobS"/>
    <property type="match status" value="1"/>
</dbReference>
<dbReference type="EC" id="2.7.8.26" evidence="5"/>
<keyword evidence="8" id="KW-0169">Cobalamin biosynthesis</keyword>
<keyword evidence="13 19" id="KW-0472">Membrane</keyword>
<organism evidence="20">
    <name type="scientific">hydrothermal vent metagenome</name>
    <dbReference type="NCBI Taxonomy" id="652676"/>
    <lineage>
        <taxon>unclassified sequences</taxon>
        <taxon>metagenomes</taxon>
        <taxon>ecological metagenomes</taxon>
    </lineage>
</organism>
<gene>
    <name evidence="20" type="ORF">MNBD_NITROSPINAE03-506</name>
</gene>
<evidence type="ECO:0000256" key="5">
    <source>
        <dbReference type="ARBA" id="ARBA00013200"/>
    </source>
</evidence>
<evidence type="ECO:0000256" key="7">
    <source>
        <dbReference type="ARBA" id="ARBA00022475"/>
    </source>
</evidence>
<keyword evidence="9 20" id="KW-0808">Transferase</keyword>
<comment type="catalytic activity">
    <reaction evidence="18">
        <text>alpha-ribazole 5'-phosphate + adenosylcob(III)inamide-GDP = adenosylcob(III)alamin 5'-phosphate + GMP + H(+)</text>
        <dbReference type="Rhea" id="RHEA:23560"/>
        <dbReference type="ChEBI" id="CHEBI:15378"/>
        <dbReference type="ChEBI" id="CHEBI:57918"/>
        <dbReference type="ChEBI" id="CHEBI:58115"/>
        <dbReference type="ChEBI" id="CHEBI:60487"/>
        <dbReference type="ChEBI" id="CHEBI:60493"/>
        <dbReference type="EC" id="2.7.8.26"/>
    </reaction>
</comment>
<dbReference type="PANTHER" id="PTHR34148">
    <property type="entry name" value="ADENOSYLCOBINAMIDE-GDP RIBAZOLETRANSFERASE"/>
    <property type="match status" value="1"/>
</dbReference>
<evidence type="ECO:0000256" key="2">
    <source>
        <dbReference type="ARBA" id="ARBA00004651"/>
    </source>
</evidence>
<dbReference type="UniPathway" id="UPA00148">
    <property type="reaction ID" value="UER00238"/>
</dbReference>
<evidence type="ECO:0000256" key="12">
    <source>
        <dbReference type="ARBA" id="ARBA00022989"/>
    </source>
</evidence>
<evidence type="ECO:0000256" key="16">
    <source>
        <dbReference type="ARBA" id="ARBA00032853"/>
    </source>
</evidence>
<proteinExistence type="inferred from homology"/>
<feature type="transmembrane region" description="Helical" evidence="19">
    <location>
        <begin position="55"/>
        <end position="76"/>
    </location>
</feature>
<evidence type="ECO:0000256" key="13">
    <source>
        <dbReference type="ARBA" id="ARBA00023136"/>
    </source>
</evidence>
<comment type="pathway">
    <text evidence="3">Cofactor biosynthesis; adenosylcobalamin biosynthesis; adenosylcobalamin from cob(II)yrinate a,c-diamide: step 7/7.</text>
</comment>
<evidence type="ECO:0000313" key="20">
    <source>
        <dbReference type="EMBL" id="VAX21102.1"/>
    </source>
</evidence>
<dbReference type="AlphaFoldDB" id="A0A3B1BZ69"/>
<dbReference type="GO" id="GO:0051073">
    <property type="term" value="F:adenosylcobinamide-GDP ribazoletransferase activity"/>
    <property type="evidence" value="ECO:0007669"/>
    <property type="project" value="UniProtKB-EC"/>
</dbReference>
<evidence type="ECO:0000256" key="1">
    <source>
        <dbReference type="ARBA" id="ARBA00001946"/>
    </source>
</evidence>
<feature type="transmembrane region" description="Helical" evidence="19">
    <location>
        <begin position="178"/>
        <end position="211"/>
    </location>
</feature>
<dbReference type="GO" id="GO:0008818">
    <property type="term" value="F:cobalamin 5'-phosphate synthase activity"/>
    <property type="evidence" value="ECO:0007669"/>
    <property type="project" value="InterPro"/>
</dbReference>
<dbReference type="PANTHER" id="PTHR34148:SF1">
    <property type="entry name" value="ADENOSYLCOBINAMIDE-GDP RIBAZOLETRANSFERASE"/>
    <property type="match status" value="1"/>
</dbReference>
<evidence type="ECO:0000256" key="17">
    <source>
        <dbReference type="ARBA" id="ARBA00048623"/>
    </source>
</evidence>
<evidence type="ECO:0000256" key="6">
    <source>
        <dbReference type="ARBA" id="ARBA00015850"/>
    </source>
</evidence>
<accession>A0A3B1BZ69</accession>
<comment type="function">
    <text evidence="14">Joins adenosylcobinamide-GDP and alpha-ribazole to generate adenosylcobalamin (Ado-cobalamin). Also synthesizes adenosylcobalamin 5'-phosphate from adenosylcobinamide-GDP and alpha-ribazole 5'-phosphate.</text>
</comment>
<comment type="subcellular location">
    <subcellularLocation>
        <location evidence="2">Cell membrane</location>
        <topology evidence="2">Multi-pass membrane protein</topology>
    </subcellularLocation>
</comment>
<feature type="transmembrane region" description="Helical" evidence="19">
    <location>
        <begin position="135"/>
        <end position="158"/>
    </location>
</feature>
<comment type="cofactor">
    <cofactor evidence="1">
        <name>Mg(2+)</name>
        <dbReference type="ChEBI" id="CHEBI:18420"/>
    </cofactor>
</comment>
<evidence type="ECO:0000256" key="8">
    <source>
        <dbReference type="ARBA" id="ARBA00022573"/>
    </source>
</evidence>
<dbReference type="EMBL" id="UOGB01000195">
    <property type="protein sequence ID" value="VAX21102.1"/>
    <property type="molecule type" value="Genomic_DNA"/>
</dbReference>
<evidence type="ECO:0000256" key="10">
    <source>
        <dbReference type="ARBA" id="ARBA00022692"/>
    </source>
</evidence>
<evidence type="ECO:0000256" key="19">
    <source>
        <dbReference type="SAM" id="Phobius"/>
    </source>
</evidence>
<evidence type="ECO:0000256" key="18">
    <source>
        <dbReference type="ARBA" id="ARBA00049504"/>
    </source>
</evidence>
<evidence type="ECO:0000256" key="15">
    <source>
        <dbReference type="ARBA" id="ARBA00032605"/>
    </source>
</evidence>
<evidence type="ECO:0000256" key="4">
    <source>
        <dbReference type="ARBA" id="ARBA00010561"/>
    </source>
</evidence>
<name>A0A3B1BZ69_9ZZZZ</name>